<gene>
    <name evidence="2" type="ORF">RJT34_01112</name>
</gene>
<dbReference type="Gene3D" id="2.60.120.330">
    <property type="entry name" value="B-lactam Antibiotic, Isopenicillin N Synthase, Chain"/>
    <property type="match status" value="1"/>
</dbReference>
<dbReference type="EMBL" id="JAYKXN010000001">
    <property type="protein sequence ID" value="KAK7317136.1"/>
    <property type="molecule type" value="Genomic_DNA"/>
</dbReference>
<keyword evidence="3" id="KW-1185">Reference proteome</keyword>
<feature type="region of interest" description="Disordered" evidence="1">
    <location>
        <begin position="169"/>
        <end position="219"/>
    </location>
</feature>
<name>A0AAN9PZN4_CLITE</name>
<proteinExistence type="predicted"/>
<evidence type="ECO:0000256" key="1">
    <source>
        <dbReference type="SAM" id="MobiDB-lite"/>
    </source>
</evidence>
<evidence type="ECO:0000313" key="3">
    <source>
        <dbReference type="Proteomes" id="UP001359559"/>
    </source>
</evidence>
<feature type="compositionally biased region" description="Polar residues" evidence="1">
    <location>
        <begin position="196"/>
        <end position="214"/>
    </location>
</feature>
<evidence type="ECO:0000313" key="2">
    <source>
        <dbReference type="EMBL" id="KAK7317136.1"/>
    </source>
</evidence>
<comment type="caution">
    <text evidence="2">The sequence shown here is derived from an EMBL/GenBank/DDBJ whole genome shotgun (WGS) entry which is preliminary data.</text>
</comment>
<feature type="region of interest" description="Disordered" evidence="1">
    <location>
        <begin position="1"/>
        <end position="20"/>
    </location>
</feature>
<reference evidence="2 3" key="1">
    <citation type="submission" date="2024-01" db="EMBL/GenBank/DDBJ databases">
        <title>The genomes of 5 underutilized Papilionoideae crops provide insights into root nodulation and disease resistance.</title>
        <authorList>
            <person name="Yuan L."/>
        </authorList>
    </citation>
    <scope>NUCLEOTIDE SEQUENCE [LARGE SCALE GENOMIC DNA]</scope>
    <source>
        <strain evidence="2">LY-2023</strain>
        <tissue evidence="2">Leaf</tissue>
    </source>
</reference>
<dbReference type="SUPFAM" id="SSF51197">
    <property type="entry name" value="Clavaminate synthase-like"/>
    <property type="match status" value="1"/>
</dbReference>
<sequence length="253" mass="27267">MSMASVGTISSTETEPPKVHASDISSIKAFAELNGASVIPSTYHSITEPHDDVAEHLASSIPLIDLSLLTSCDPQIHAKAVHELSRACAQWGLFMSPKHSHPSHNSYLIILNHPFPFNLLVFFSSVVGSALRRFAPPRKSTPLCKRCGSDVQRSLSRNQAVTRVNDVFVPPSSSRASSVPSDAPKSDEFVPPPSSSPAQVRRASSSKSQPSNPFLSPAIPNHSFGKLDLDRSLKNVGESQLIFITALGFHVII</sequence>
<organism evidence="2 3">
    <name type="scientific">Clitoria ternatea</name>
    <name type="common">Butterfly pea</name>
    <dbReference type="NCBI Taxonomy" id="43366"/>
    <lineage>
        <taxon>Eukaryota</taxon>
        <taxon>Viridiplantae</taxon>
        <taxon>Streptophyta</taxon>
        <taxon>Embryophyta</taxon>
        <taxon>Tracheophyta</taxon>
        <taxon>Spermatophyta</taxon>
        <taxon>Magnoliopsida</taxon>
        <taxon>eudicotyledons</taxon>
        <taxon>Gunneridae</taxon>
        <taxon>Pentapetalae</taxon>
        <taxon>rosids</taxon>
        <taxon>fabids</taxon>
        <taxon>Fabales</taxon>
        <taxon>Fabaceae</taxon>
        <taxon>Papilionoideae</taxon>
        <taxon>50 kb inversion clade</taxon>
        <taxon>NPAAA clade</taxon>
        <taxon>indigoferoid/millettioid clade</taxon>
        <taxon>Phaseoleae</taxon>
        <taxon>Clitoria</taxon>
    </lineage>
</organism>
<accession>A0AAN9PZN4</accession>
<protein>
    <recommendedName>
        <fullName evidence="4">Non-haem dioxygenase N-terminal domain-containing protein</fullName>
    </recommendedName>
</protein>
<evidence type="ECO:0008006" key="4">
    <source>
        <dbReference type="Google" id="ProtNLM"/>
    </source>
</evidence>
<dbReference type="Proteomes" id="UP001359559">
    <property type="component" value="Unassembled WGS sequence"/>
</dbReference>
<dbReference type="AlphaFoldDB" id="A0AAN9PZN4"/>
<feature type="compositionally biased region" description="Polar residues" evidence="1">
    <location>
        <begin position="1"/>
        <end position="14"/>
    </location>
</feature>
<feature type="compositionally biased region" description="Low complexity" evidence="1">
    <location>
        <begin position="169"/>
        <end position="183"/>
    </location>
</feature>
<dbReference type="InterPro" id="IPR027443">
    <property type="entry name" value="IPNS-like_sf"/>
</dbReference>